<comment type="caution">
    <text evidence="1">The sequence shown here is derived from an EMBL/GenBank/DDBJ whole genome shotgun (WGS) entry which is preliminary data.</text>
</comment>
<accession>A0ABC9N934</accession>
<organism evidence="1 2">
    <name type="scientific">Bacteroides uniformis (strain ATCC 8492 / DSM 6597 / CCUG 4942 / CIP 103695 / JCM 5828 / KCTC 5204 / NCTC 13054 / VPI 0061)</name>
    <dbReference type="NCBI Taxonomy" id="411479"/>
    <lineage>
        <taxon>Bacteria</taxon>
        <taxon>Pseudomonadati</taxon>
        <taxon>Bacteroidota</taxon>
        <taxon>Bacteroidia</taxon>
        <taxon>Bacteroidales</taxon>
        <taxon>Bacteroidaceae</taxon>
        <taxon>Bacteroides</taxon>
    </lineage>
</organism>
<reference evidence="1" key="1">
    <citation type="submission" date="2007-06" db="EMBL/GenBank/DDBJ databases">
        <authorList>
            <person name="Fulton L."/>
            <person name="Clifton S."/>
            <person name="Fulton B."/>
            <person name="Xu J."/>
            <person name="Minx P."/>
            <person name="Pepin K.H."/>
            <person name="Johnson M."/>
            <person name="Thiruvilangam P."/>
            <person name="Bhonagiri V."/>
            <person name="Nash W.E."/>
            <person name="Mardis E.R."/>
            <person name="Wilson R.K."/>
        </authorList>
    </citation>
    <scope>NUCLEOTIDE SEQUENCE [LARGE SCALE GENOMIC DNA]</scope>
    <source>
        <strain evidence="1">ATCC 8492</strain>
    </source>
</reference>
<reference evidence="1" key="2">
    <citation type="submission" date="2013-11" db="EMBL/GenBank/DDBJ databases">
        <title>Draft genome sequence of Bacteroides uniformis (ATCC 8492).</title>
        <authorList>
            <person name="Sudarsanam P."/>
            <person name="Ley R."/>
            <person name="Guruge J."/>
            <person name="Turnbaugh P.J."/>
            <person name="Mahowald M."/>
            <person name="Liep D."/>
            <person name="Gordon J."/>
        </authorList>
    </citation>
    <scope>NUCLEOTIDE SEQUENCE</scope>
    <source>
        <strain evidence="1">ATCC 8492</strain>
    </source>
</reference>
<evidence type="ECO:0000313" key="1">
    <source>
        <dbReference type="EMBL" id="EDO53144.1"/>
    </source>
</evidence>
<dbReference type="Proteomes" id="UP000004110">
    <property type="component" value="Unassembled WGS sequence"/>
</dbReference>
<name>A0ABC9N934_BACUC</name>
<evidence type="ECO:0000313" key="2">
    <source>
        <dbReference type="Proteomes" id="UP000004110"/>
    </source>
</evidence>
<gene>
    <name evidence="1" type="ORF">BACUNI_03159</name>
</gene>
<keyword evidence="2" id="KW-1185">Reference proteome</keyword>
<sequence>MDYNDSNYHGNCKPPKCRGTEKEMSSCKEDRFIDKYHDAKHQHGLPVGASWLTLVMPLCHFSQPEQVVEEIIAPLSFLLLIVPFLHSKYIAWVMFDSAPLIQPVCY</sequence>
<protein>
    <submittedName>
        <fullName evidence="1">Uncharacterized protein</fullName>
    </submittedName>
</protein>
<proteinExistence type="predicted"/>
<dbReference type="AlphaFoldDB" id="A0ABC9N934"/>
<dbReference type="EMBL" id="AAYH02000046">
    <property type="protein sequence ID" value="EDO53144.1"/>
    <property type="molecule type" value="Genomic_DNA"/>
</dbReference>